<accession>A0A0A9B9V9</accession>
<evidence type="ECO:0000313" key="1">
    <source>
        <dbReference type="EMBL" id="JAD58015.1"/>
    </source>
</evidence>
<organism evidence="1">
    <name type="scientific">Arundo donax</name>
    <name type="common">Giant reed</name>
    <name type="synonym">Donax arundinaceus</name>
    <dbReference type="NCBI Taxonomy" id="35708"/>
    <lineage>
        <taxon>Eukaryota</taxon>
        <taxon>Viridiplantae</taxon>
        <taxon>Streptophyta</taxon>
        <taxon>Embryophyta</taxon>
        <taxon>Tracheophyta</taxon>
        <taxon>Spermatophyta</taxon>
        <taxon>Magnoliopsida</taxon>
        <taxon>Liliopsida</taxon>
        <taxon>Poales</taxon>
        <taxon>Poaceae</taxon>
        <taxon>PACMAD clade</taxon>
        <taxon>Arundinoideae</taxon>
        <taxon>Arundineae</taxon>
        <taxon>Arundo</taxon>
    </lineage>
</organism>
<name>A0A0A9B9V9_ARUDO</name>
<reference evidence="1" key="1">
    <citation type="submission" date="2014-09" db="EMBL/GenBank/DDBJ databases">
        <authorList>
            <person name="Magalhaes I.L.F."/>
            <person name="Oliveira U."/>
            <person name="Santos F.R."/>
            <person name="Vidigal T.H.D.A."/>
            <person name="Brescovit A.D."/>
            <person name="Santos A.J."/>
        </authorList>
    </citation>
    <scope>NUCLEOTIDE SEQUENCE</scope>
    <source>
        <tissue evidence="1">Shoot tissue taken approximately 20 cm above the soil surface</tissue>
    </source>
</reference>
<protein>
    <submittedName>
        <fullName evidence="1">Uncharacterized protein</fullName>
    </submittedName>
</protein>
<dbReference type="AlphaFoldDB" id="A0A0A9B9V9"/>
<sequence length="30" mass="3533">MKQAITQDGFLRLHRTYLQKATELCQLNLV</sequence>
<proteinExistence type="predicted"/>
<reference evidence="1" key="2">
    <citation type="journal article" date="2015" name="Data Brief">
        <title>Shoot transcriptome of the giant reed, Arundo donax.</title>
        <authorList>
            <person name="Barrero R.A."/>
            <person name="Guerrero F.D."/>
            <person name="Moolhuijzen P."/>
            <person name="Goolsby J.A."/>
            <person name="Tidwell J."/>
            <person name="Bellgard S.E."/>
            <person name="Bellgard M.I."/>
        </authorList>
    </citation>
    <scope>NUCLEOTIDE SEQUENCE</scope>
    <source>
        <tissue evidence="1">Shoot tissue taken approximately 20 cm above the soil surface</tissue>
    </source>
</reference>
<dbReference type="EMBL" id="GBRH01239880">
    <property type="protein sequence ID" value="JAD58015.1"/>
    <property type="molecule type" value="Transcribed_RNA"/>
</dbReference>